<name>U5DLY1_9CHRO</name>
<dbReference type="Proteomes" id="UP000016960">
    <property type="component" value="Unassembled WGS sequence"/>
</dbReference>
<dbReference type="STRING" id="582515.KR51_00006270"/>
<keyword evidence="2" id="KW-1185">Reference proteome</keyword>
<dbReference type="EMBL" id="ASSJ01000010">
    <property type="protein sequence ID" value="ERN42671.1"/>
    <property type="molecule type" value="Genomic_DNA"/>
</dbReference>
<evidence type="ECO:0000313" key="1">
    <source>
        <dbReference type="EMBL" id="ERN42671.1"/>
    </source>
</evidence>
<dbReference type="eggNOG" id="COG5626">
    <property type="taxonomic scope" value="Bacteria"/>
</dbReference>
<gene>
    <name evidence="1" type="ORF">KR51_00006270</name>
</gene>
<reference evidence="1 2" key="1">
    <citation type="submission" date="2013-05" db="EMBL/GenBank/DDBJ databases">
        <title>Draft genome sequence of Rubidibacter lacunae KORDI 51-2.</title>
        <authorList>
            <person name="Choi D.H."/>
            <person name="Noh J.H."/>
            <person name="Kwon K.-K."/>
            <person name="Lee J.-H."/>
            <person name="Ryu J.-Y."/>
        </authorList>
    </citation>
    <scope>NUCLEOTIDE SEQUENCE [LARGE SCALE GENOMIC DNA]</scope>
    <source>
        <strain evidence="1 2">KORDI 51-2</strain>
    </source>
</reference>
<organism evidence="1 2">
    <name type="scientific">Rubidibacter lacunae KORDI 51-2</name>
    <dbReference type="NCBI Taxonomy" id="582515"/>
    <lineage>
        <taxon>Bacteria</taxon>
        <taxon>Bacillati</taxon>
        <taxon>Cyanobacteriota</taxon>
        <taxon>Cyanophyceae</taxon>
        <taxon>Oscillatoriophycideae</taxon>
        <taxon>Chroococcales</taxon>
        <taxon>Aphanothecaceae</taxon>
        <taxon>Rubidibacter</taxon>
    </lineage>
</organism>
<proteinExistence type="predicted"/>
<dbReference type="InParanoid" id="U5DLY1"/>
<protein>
    <submittedName>
        <fullName evidence="1">Uncharacterized conserved small protein</fullName>
    </submittedName>
</protein>
<accession>U5DLY1</accession>
<dbReference type="RefSeq" id="WP_022604628.1">
    <property type="nucleotide sequence ID" value="NZ_ASSJ01000010.1"/>
</dbReference>
<sequence>MRDLWKALNETLEPTEWEAIAPHSRRDAVVVVSPSLDMVEVGIAIAEDNVTSVQHWIQIGAIHKPSSGQLTEWNAMPSRRFNALIVQPYVLIQELPTASG</sequence>
<dbReference type="Pfam" id="PF10052">
    <property type="entry name" value="DUF2288"/>
    <property type="match status" value="1"/>
</dbReference>
<dbReference type="OrthoDB" id="428307at2"/>
<evidence type="ECO:0000313" key="2">
    <source>
        <dbReference type="Proteomes" id="UP000016960"/>
    </source>
</evidence>
<dbReference type="InterPro" id="IPR018741">
    <property type="entry name" value="DUF2288"/>
</dbReference>
<dbReference type="AlphaFoldDB" id="U5DLY1"/>
<comment type="caution">
    <text evidence="1">The sequence shown here is derived from an EMBL/GenBank/DDBJ whole genome shotgun (WGS) entry which is preliminary data.</text>
</comment>